<keyword evidence="2" id="KW-1185">Reference proteome</keyword>
<dbReference type="EMBL" id="FP340278">
    <property type="protein sequence ID" value="CAZ15874.1"/>
    <property type="molecule type" value="Genomic_DNA"/>
</dbReference>
<geneLocation type="plasmid" evidence="1 2">
    <name>plasmII</name>
</geneLocation>
<sequence>MQVLSIVATSSDMMHNEIRPQCLRPAQCWTQPTGNEIRSVLRMAGLTGGAAAKLLGLGAKGDRTIRRWIGGDSQIPYTAWAILCDLAGLGLIWRLPLERRLIGSSLVPS</sequence>
<gene>
    <name evidence="1" type="primary">korC2</name>
    <name evidence="1" type="ordered locus">XALq_3217</name>
</gene>
<evidence type="ECO:0000313" key="1">
    <source>
        <dbReference type="EMBL" id="CAZ15874.1"/>
    </source>
</evidence>
<protein>
    <submittedName>
        <fullName evidence="1">Putative transcriptional repressor protein korc2</fullName>
    </submittedName>
</protein>
<keyword evidence="1" id="KW-0614">Plasmid</keyword>
<dbReference type="KEGG" id="xal:XALq_3217"/>
<name>D6CK85_XANAP</name>
<accession>D6CK85</accession>
<proteinExistence type="predicted"/>
<dbReference type="Proteomes" id="UP000001890">
    <property type="component" value="Plasmid plasmII"/>
</dbReference>
<evidence type="ECO:0000313" key="2">
    <source>
        <dbReference type="Proteomes" id="UP000001890"/>
    </source>
</evidence>
<organism evidence="2">
    <name type="scientific">Xanthomonas albilineans (strain GPE PC73 / CFBP 7063)</name>
    <dbReference type="NCBI Taxonomy" id="380358"/>
    <lineage>
        <taxon>Bacteria</taxon>
        <taxon>Pseudomonadati</taxon>
        <taxon>Pseudomonadota</taxon>
        <taxon>Gammaproteobacteria</taxon>
        <taxon>Lysobacterales</taxon>
        <taxon>Lysobacteraceae</taxon>
        <taxon>Xanthomonas</taxon>
    </lineage>
</organism>
<reference evidence="2" key="1">
    <citation type="journal article" date="2009" name="BMC Genomics">
        <title>The complete genome sequence of Xanthomonas albilineans provides new insights into the reductive genome evolution of the xylem-limited Xanthomonadaceae.</title>
        <authorList>
            <person name="Pieretti I."/>
            <person name="Royer M."/>
            <person name="Barbe V."/>
            <person name="Carrere S."/>
            <person name="Koebnik R."/>
            <person name="Cociancich S."/>
            <person name="Couloux A."/>
            <person name="Darrasse A."/>
            <person name="Gouzy J."/>
            <person name="Jacques M.A."/>
            <person name="Lauber E."/>
            <person name="Manceau C."/>
            <person name="Mangenot S."/>
            <person name="Poussier S."/>
            <person name="Segurens B."/>
            <person name="Szurek B."/>
            <person name="Verdier V."/>
            <person name="Arlat M."/>
            <person name="Rott P."/>
        </authorList>
    </citation>
    <scope>NUCLEOTIDE SEQUENCE [LARGE SCALE GENOMIC DNA]</scope>
    <source>
        <strain evidence="2">GPE PC73 / CFBP 7063</strain>
        <plasmid evidence="2">Plasmid plasmII</plasmid>
    </source>
</reference>
<dbReference type="AlphaFoldDB" id="D6CK85"/>